<keyword evidence="1" id="KW-0175">Coiled coil</keyword>
<accession>A0ABR2RUN0</accession>
<reference evidence="2 3" key="1">
    <citation type="journal article" date="2024" name="G3 (Bethesda)">
        <title>Genome assembly of Hibiscus sabdariffa L. provides insights into metabolisms of medicinal natural products.</title>
        <authorList>
            <person name="Kim T."/>
        </authorList>
    </citation>
    <scope>NUCLEOTIDE SEQUENCE [LARGE SCALE GENOMIC DNA]</scope>
    <source>
        <strain evidence="2">TK-2024</strain>
        <tissue evidence="2">Old leaves</tissue>
    </source>
</reference>
<comment type="caution">
    <text evidence="2">The sequence shown here is derived from an EMBL/GenBank/DDBJ whole genome shotgun (WGS) entry which is preliminary data.</text>
</comment>
<gene>
    <name evidence="2" type="ORF">V6N11_078917</name>
</gene>
<dbReference type="Proteomes" id="UP001396334">
    <property type="component" value="Unassembled WGS sequence"/>
</dbReference>
<sequence length="86" mass="9683">MANQTKIKDLSLYGNMDEIGKELASFSTMLKNLSRENDTVKFERDKALGRAEILEKRVAELEKQIASLNANLMATLSTTRTCTQML</sequence>
<dbReference type="EMBL" id="JBBPBN010000020">
    <property type="protein sequence ID" value="KAK9016417.1"/>
    <property type="molecule type" value="Genomic_DNA"/>
</dbReference>
<proteinExistence type="predicted"/>
<evidence type="ECO:0000256" key="1">
    <source>
        <dbReference type="SAM" id="Coils"/>
    </source>
</evidence>
<feature type="coiled-coil region" evidence="1">
    <location>
        <begin position="44"/>
        <end position="78"/>
    </location>
</feature>
<keyword evidence="3" id="KW-1185">Reference proteome</keyword>
<organism evidence="2 3">
    <name type="scientific">Hibiscus sabdariffa</name>
    <name type="common">roselle</name>
    <dbReference type="NCBI Taxonomy" id="183260"/>
    <lineage>
        <taxon>Eukaryota</taxon>
        <taxon>Viridiplantae</taxon>
        <taxon>Streptophyta</taxon>
        <taxon>Embryophyta</taxon>
        <taxon>Tracheophyta</taxon>
        <taxon>Spermatophyta</taxon>
        <taxon>Magnoliopsida</taxon>
        <taxon>eudicotyledons</taxon>
        <taxon>Gunneridae</taxon>
        <taxon>Pentapetalae</taxon>
        <taxon>rosids</taxon>
        <taxon>malvids</taxon>
        <taxon>Malvales</taxon>
        <taxon>Malvaceae</taxon>
        <taxon>Malvoideae</taxon>
        <taxon>Hibiscus</taxon>
    </lineage>
</organism>
<evidence type="ECO:0000313" key="2">
    <source>
        <dbReference type="EMBL" id="KAK9016417.1"/>
    </source>
</evidence>
<evidence type="ECO:0000313" key="3">
    <source>
        <dbReference type="Proteomes" id="UP001396334"/>
    </source>
</evidence>
<protein>
    <submittedName>
        <fullName evidence="2">Uncharacterized protein</fullName>
    </submittedName>
</protein>
<name>A0ABR2RUN0_9ROSI</name>